<gene>
    <name evidence="2" type="ORF">CDAR_282361</name>
</gene>
<dbReference type="Proteomes" id="UP001054837">
    <property type="component" value="Unassembled WGS sequence"/>
</dbReference>
<keyword evidence="3" id="KW-1185">Reference proteome</keyword>
<comment type="caution">
    <text evidence="2">The sequence shown here is derived from an EMBL/GenBank/DDBJ whole genome shotgun (WGS) entry which is preliminary data.</text>
</comment>
<dbReference type="EMBL" id="BPLQ01000639">
    <property type="protein sequence ID" value="GIX73656.1"/>
    <property type="molecule type" value="Genomic_DNA"/>
</dbReference>
<evidence type="ECO:0000256" key="1">
    <source>
        <dbReference type="SAM" id="MobiDB-lite"/>
    </source>
</evidence>
<dbReference type="AlphaFoldDB" id="A0AAV4MNS5"/>
<accession>A0AAV4MNS5</accession>
<organism evidence="2 3">
    <name type="scientific">Caerostris darwini</name>
    <dbReference type="NCBI Taxonomy" id="1538125"/>
    <lineage>
        <taxon>Eukaryota</taxon>
        <taxon>Metazoa</taxon>
        <taxon>Ecdysozoa</taxon>
        <taxon>Arthropoda</taxon>
        <taxon>Chelicerata</taxon>
        <taxon>Arachnida</taxon>
        <taxon>Araneae</taxon>
        <taxon>Araneomorphae</taxon>
        <taxon>Entelegynae</taxon>
        <taxon>Araneoidea</taxon>
        <taxon>Araneidae</taxon>
        <taxon>Caerostris</taxon>
    </lineage>
</organism>
<protein>
    <submittedName>
        <fullName evidence="2">Uncharacterized protein</fullName>
    </submittedName>
</protein>
<evidence type="ECO:0000313" key="2">
    <source>
        <dbReference type="EMBL" id="GIX73656.1"/>
    </source>
</evidence>
<evidence type="ECO:0000313" key="3">
    <source>
        <dbReference type="Proteomes" id="UP001054837"/>
    </source>
</evidence>
<feature type="compositionally biased region" description="Polar residues" evidence="1">
    <location>
        <begin position="11"/>
        <end position="25"/>
    </location>
</feature>
<feature type="region of interest" description="Disordered" evidence="1">
    <location>
        <begin position="1"/>
        <end position="25"/>
    </location>
</feature>
<name>A0AAV4MNS5_9ARAC</name>
<reference evidence="2 3" key="1">
    <citation type="submission" date="2021-06" db="EMBL/GenBank/DDBJ databases">
        <title>Caerostris darwini draft genome.</title>
        <authorList>
            <person name="Kono N."/>
            <person name="Arakawa K."/>
        </authorList>
    </citation>
    <scope>NUCLEOTIDE SEQUENCE [LARGE SCALE GENOMIC DNA]</scope>
</reference>
<proteinExistence type="predicted"/>
<sequence length="98" mass="10645">MRNLSGGGRSLPNNSNLACRKPSSSGRGVHLLIMMFRYCGKRDVTKHLSNKESLMGETMSPSLDSESSLACGSVKEVAQVNLSQTNTLLWMQKSIAIT</sequence>